<reference evidence="2" key="1">
    <citation type="journal article" date="2021" name="Nat. Commun.">
        <title>Genetic determinants of endophytism in the Arabidopsis root mycobiome.</title>
        <authorList>
            <person name="Mesny F."/>
            <person name="Miyauchi S."/>
            <person name="Thiergart T."/>
            <person name="Pickel B."/>
            <person name="Atanasova L."/>
            <person name="Karlsson M."/>
            <person name="Huettel B."/>
            <person name="Barry K.W."/>
            <person name="Haridas S."/>
            <person name="Chen C."/>
            <person name="Bauer D."/>
            <person name="Andreopoulos W."/>
            <person name="Pangilinan J."/>
            <person name="LaButti K."/>
            <person name="Riley R."/>
            <person name="Lipzen A."/>
            <person name="Clum A."/>
            <person name="Drula E."/>
            <person name="Henrissat B."/>
            <person name="Kohler A."/>
            <person name="Grigoriev I.V."/>
            <person name="Martin F.M."/>
            <person name="Hacquard S."/>
        </authorList>
    </citation>
    <scope>NUCLEOTIDE SEQUENCE</scope>
    <source>
        <strain evidence="2">MPI-CAGE-CH-0243</strain>
    </source>
</reference>
<dbReference type="OrthoDB" id="5395975at2759"/>
<dbReference type="Proteomes" id="UP000700596">
    <property type="component" value="Unassembled WGS sequence"/>
</dbReference>
<accession>A0A9P9DNU0</accession>
<sequence length="409" mass="45805">MDEILIHIAASTTRRNDDIYRSLANTYLDFEPLQARDHGNEVERNEPDGPSASGDNEFALARANIRSSTSDIPLSLSSKESYGSFPSHISLGNHGRTLETSTLDNSLNVASQPVEEGNRLEQLEHIQSNWRRRTRSRKTVSSNRKRGEEISSCLLTADTTFLEDSQLAVAAMESQLHEHVMNSADETSEDDALYMSHKNSEAFNRVEGVAEVEAILETESEEGFYSSRPSLPPASTIGHPRPALSFLQSSNPVSVSTLTPDFHDLPFEVFAPPPAISVDSPGQLPSQVTQYLTTIRQRNSEKFQPSRNLRPLEMDERGYWLVESGKWPRSAQFQLWSTLRDHIQRGDLGWGISLHRSSSSLVIDQVKVYCWGEVVEHIWLCLWLYSKGKITGSGCRWFDAGDNLVIQAA</sequence>
<name>A0A9P9DNU0_9PLEO</name>
<evidence type="ECO:0000313" key="2">
    <source>
        <dbReference type="EMBL" id="KAH7124050.1"/>
    </source>
</evidence>
<protein>
    <submittedName>
        <fullName evidence="2">Uncharacterized protein</fullName>
    </submittedName>
</protein>
<evidence type="ECO:0000256" key="1">
    <source>
        <dbReference type="SAM" id="MobiDB-lite"/>
    </source>
</evidence>
<proteinExistence type="predicted"/>
<dbReference type="EMBL" id="JAGMWT010000008">
    <property type="protein sequence ID" value="KAH7124050.1"/>
    <property type="molecule type" value="Genomic_DNA"/>
</dbReference>
<evidence type="ECO:0000313" key="3">
    <source>
        <dbReference type="Proteomes" id="UP000700596"/>
    </source>
</evidence>
<gene>
    <name evidence="2" type="ORF">B0J11DRAFT_329637</name>
</gene>
<comment type="caution">
    <text evidence="2">The sequence shown here is derived from an EMBL/GenBank/DDBJ whole genome shotgun (WGS) entry which is preliminary data.</text>
</comment>
<organism evidence="2 3">
    <name type="scientific">Dendryphion nanum</name>
    <dbReference type="NCBI Taxonomy" id="256645"/>
    <lineage>
        <taxon>Eukaryota</taxon>
        <taxon>Fungi</taxon>
        <taxon>Dikarya</taxon>
        <taxon>Ascomycota</taxon>
        <taxon>Pezizomycotina</taxon>
        <taxon>Dothideomycetes</taxon>
        <taxon>Pleosporomycetidae</taxon>
        <taxon>Pleosporales</taxon>
        <taxon>Torulaceae</taxon>
        <taxon>Dendryphion</taxon>
    </lineage>
</organism>
<feature type="region of interest" description="Disordered" evidence="1">
    <location>
        <begin position="34"/>
        <end position="56"/>
    </location>
</feature>
<feature type="compositionally biased region" description="Basic and acidic residues" evidence="1">
    <location>
        <begin position="34"/>
        <end position="47"/>
    </location>
</feature>
<dbReference type="AlphaFoldDB" id="A0A9P9DNU0"/>
<keyword evidence="3" id="KW-1185">Reference proteome</keyword>